<evidence type="ECO:0000313" key="5">
    <source>
        <dbReference type="Proteomes" id="UP001454036"/>
    </source>
</evidence>
<accession>A0AAV3RZU9</accession>
<dbReference type="SMART" id="SM00054">
    <property type="entry name" value="EFh"/>
    <property type="match status" value="3"/>
</dbReference>
<dbReference type="InterPro" id="IPR050145">
    <property type="entry name" value="Centrin_CML-like"/>
</dbReference>
<comment type="caution">
    <text evidence="4">The sequence shown here is derived from an EMBL/GenBank/DDBJ whole genome shotgun (WGS) entry which is preliminary data.</text>
</comment>
<proteinExistence type="predicted"/>
<evidence type="ECO:0000259" key="3">
    <source>
        <dbReference type="PROSITE" id="PS50222"/>
    </source>
</evidence>
<dbReference type="InterPro" id="IPR002048">
    <property type="entry name" value="EF_hand_dom"/>
</dbReference>
<evidence type="ECO:0000256" key="2">
    <source>
        <dbReference type="ARBA" id="ARBA00022837"/>
    </source>
</evidence>
<dbReference type="Pfam" id="PF13202">
    <property type="entry name" value="EF-hand_5"/>
    <property type="match status" value="1"/>
</dbReference>
<dbReference type="Gene3D" id="1.10.238.10">
    <property type="entry name" value="EF-hand"/>
    <property type="match status" value="2"/>
</dbReference>
<dbReference type="Proteomes" id="UP001454036">
    <property type="component" value="Unassembled WGS sequence"/>
</dbReference>
<protein>
    <submittedName>
        <fullName evidence="4">Non-receptor serine/threonine protein kinase</fullName>
    </submittedName>
</protein>
<keyword evidence="2" id="KW-0106">Calcium</keyword>
<dbReference type="FunFam" id="1.10.238.10:FF:000003">
    <property type="entry name" value="Calmodulin A"/>
    <property type="match status" value="1"/>
</dbReference>
<dbReference type="GO" id="GO:0005509">
    <property type="term" value="F:calcium ion binding"/>
    <property type="evidence" value="ECO:0007669"/>
    <property type="project" value="InterPro"/>
</dbReference>
<keyword evidence="4" id="KW-0418">Kinase</keyword>
<feature type="domain" description="EF-hand" evidence="3">
    <location>
        <begin position="37"/>
        <end position="72"/>
    </location>
</feature>
<keyword evidence="4" id="KW-0723">Serine/threonine-protein kinase</keyword>
<dbReference type="InterPro" id="IPR018247">
    <property type="entry name" value="EF_Hand_1_Ca_BS"/>
</dbReference>
<dbReference type="AlphaFoldDB" id="A0AAV3RZU9"/>
<dbReference type="SUPFAM" id="SSF47473">
    <property type="entry name" value="EF-hand"/>
    <property type="match status" value="1"/>
</dbReference>
<gene>
    <name evidence="4" type="ORF">LIER_33926</name>
</gene>
<dbReference type="CDD" id="cd00051">
    <property type="entry name" value="EFh"/>
    <property type="match status" value="1"/>
</dbReference>
<keyword evidence="1" id="KW-0677">Repeat</keyword>
<keyword evidence="4" id="KW-0808">Transferase</keyword>
<name>A0AAV3RZU9_LITER</name>
<keyword evidence="5" id="KW-1185">Reference proteome</keyword>
<dbReference type="GO" id="GO:0004674">
    <property type="term" value="F:protein serine/threonine kinase activity"/>
    <property type="evidence" value="ECO:0007669"/>
    <property type="project" value="UniProtKB-KW"/>
</dbReference>
<dbReference type="EMBL" id="BAABME010013906">
    <property type="protein sequence ID" value="GAA0186638.1"/>
    <property type="molecule type" value="Genomic_DNA"/>
</dbReference>
<dbReference type="PROSITE" id="PS00018">
    <property type="entry name" value="EF_HAND_1"/>
    <property type="match status" value="3"/>
</dbReference>
<organism evidence="4 5">
    <name type="scientific">Lithospermum erythrorhizon</name>
    <name type="common">Purple gromwell</name>
    <name type="synonym">Lithospermum officinale var. erythrorhizon</name>
    <dbReference type="NCBI Taxonomy" id="34254"/>
    <lineage>
        <taxon>Eukaryota</taxon>
        <taxon>Viridiplantae</taxon>
        <taxon>Streptophyta</taxon>
        <taxon>Embryophyta</taxon>
        <taxon>Tracheophyta</taxon>
        <taxon>Spermatophyta</taxon>
        <taxon>Magnoliopsida</taxon>
        <taxon>eudicotyledons</taxon>
        <taxon>Gunneridae</taxon>
        <taxon>Pentapetalae</taxon>
        <taxon>asterids</taxon>
        <taxon>lamiids</taxon>
        <taxon>Boraginales</taxon>
        <taxon>Boraginaceae</taxon>
        <taxon>Boraginoideae</taxon>
        <taxon>Lithospermeae</taxon>
        <taxon>Lithospermum</taxon>
    </lineage>
</organism>
<evidence type="ECO:0000313" key="4">
    <source>
        <dbReference type="EMBL" id="GAA0186638.1"/>
    </source>
</evidence>
<feature type="domain" description="EF-hand" evidence="3">
    <location>
        <begin position="77"/>
        <end position="107"/>
    </location>
</feature>
<dbReference type="InterPro" id="IPR011992">
    <property type="entry name" value="EF-hand-dom_pair"/>
</dbReference>
<sequence>MLFYTIVALHLQADVDHSGTIDYGEFLAATLHMNKIEREENLLAAFSFFDKDGSGYITTDEIQQACQDFGLGDNVCLEDIIKEIDTDNDGRIDYGEFATMMRKGINQAGGVGSRTMRANQNFNLADALMGGTNADDNNDNEAPKHS</sequence>
<dbReference type="Pfam" id="PF13499">
    <property type="entry name" value="EF-hand_7"/>
    <property type="match status" value="1"/>
</dbReference>
<evidence type="ECO:0000256" key="1">
    <source>
        <dbReference type="ARBA" id="ARBA00022737"/>
    </source>
</evidence>
<dbReference type="PROSITE" id="PS50222">
    <property type="entry name" value="EF_HAND_2"/>
    <property type="match status" value="2"/>
</dbReference>
<reference evidence="4 5" key="1">
    <citation type="submission" date="2024-01" db="EMBL/GenBank/DDBJ databases">
        <title>The complete chloroplast genome sequence of Lithospermum erythrorhizon: insights into the phylogenetic relationship among Boraginaceae species and the maternal lineages of purple gromwells.</title>
        <authorList>
            <person name="Okada T."/>
            <person name="Watanabe K."/>
        </authorList>
    </citation>
    <scope>NUCLEOTIDE SEQUENCE [LARGE SCALE GENOMIC DNA]</scope>
</reference>
<dbReference type="PANTHER" id="PTHR23050">
    <property type="entry name" value="CALCIUM BINDING PROTEIN"/>
    <property type="match status" value="1"/>
</dbReference>